<name>A0ACA9QQI9_9GLOM</name>
<gene>
    <name evidence="1" type="ORF">ACOLOM_LOCUS13045</name>
</gene>
<sequence length="112" mass="12845">VKNCRSINIKRLDTIGLGFIQGTLRPKNETIDIIEEARELIAESVTLCTVCIQQPLSYMTELLWSIQLNFKWRARQGGRNSTPRVFQGQSYSLTDVLDVLCIFIWDNTEPVL</sequence>
<protein>
    <submittedName>
        <fullName evidence="1">13094_t:CDS:1</fullName>
    </submittedName>
</protein>
<evidence type="ECO:0000313" key="1">
    <source>
        <dbReference type="EMBL" id="CAG8757693.1"/>
    </source>
</evidence>
<keyword evidence="2" id="KW-1185">Reference proteome</keyword>
<reference evidence="1" key="1">
    <citation type="submission" date="2021-06" db="EMBL/GenBank/DDBJ databases">
        <authorList>
            <person name="Kallberg Y."/>
            <person name="Tangrot J."/>
            <person name="Rosling A."/>
        </authorList>
    </citation>
    <scope>NUCLEOTIDE SEQUENCE</scope>
    <source>
        <strain evidence="1">CL356</strain>
    </source>
</reference>
<organism evidence="1 2">
    <name type="scientific">Acaulospora colombiana</name>
    <dbReference type="NCBI Taxonomy" id="27376"/>
    <lineage>
        <taxon>Eukaryota</taxon>
        <taxon>Fungi</taxon>
        <taxon>Fungi incertae sedis</taxon>
        <taxon>Mucoromycota</taxon>
        <taxon>Glomeromycotina</taxon>
        <taxon>Glomeromycetes</taxon>
        <taxon>Diversisporales</taxon>
        <taxon>Acaulosporaceae</taxon>
        <taxon>Acaulospora</taxon>
    </lineage>
</organism>
<dbReference type="Proteomes" id="UP000789525">
    <property type="component" value="Unassembled WGS sequence"/>
</dbReference>
<accession>A0ACA9QQI9</accession>
<comment type="caution">
    <text evidence="1">The sequence shown here is derived from an EMBL/GenBank/DDBJ whole genome shotgun (WGS) entry which is preliminary data.</text>
</comment>
<dbReference type="EMBL" id="CAJVPT010056987">
    <property type="protein sequence ID" value="CAG8757693.1"/>
    <property type="molecule type" value="Genomic_DNA"/>
</dbReference>
<evidence type="ECO:0000313" key="2">
    <source>
        <dbReference type="Proteomes" id="UP000789525"/>
    </source>
</evidence>
<feature type="non-terminal residue" evidence="1">
    <location>
        <position position="1"/>
    </location>
</feature>
<proteinExistence type="predicted"/>